<protein>
    <submittedName>
        <fullName evidence="8">Uncharacterized protein</fullName>
    </submittedName>
</protein>
<dbReference type="GO" id="GO:0006813">
    <property type="term" value="P:potassium ion transport"/>
    <property type="evidence" value="ECO:0007669"/>
    <property type="project" value="InterPro"/>
</dbReference>
<evidence type="ECO:0000256" key="4">
    <source>
        <dbReference type="ARBA" id="ARBA00022968"/>
    </source>
</evidence>
<comment type="similarity">
    <text evidence="2">Belongs to the X(+)/potassium ATPases subunit beta family.</text>
</comment>
<feature type="transmembrane region" description="Helical" evidence="7">
    <location>
        <begin position="68"/>
        <end position="92"/>
    </location>
</feature>
<dbReference type="AlphaFoldDB" id="A0AA38IPH5"/>
<evidence type="ECO:0000256" key="1">
    <source>
        <dbReference type="ARBA" id="ARBA00004606"/>
    </source>
</evidence>
<evidence type="ECO:0000256" key="7">
    <source>
        <dbReference type="SAM" id="Phobius"/>
    </source>
</evidence>
<dbReference type="GO" id="GO:0005890">
    <property type="term" value="C:sodium:potassium-exchanging ATPase complex"/>
    <property type="evidence" value="ECO:0007669"/>
    <property type="project" value="InterPro"/>
</dbReference>
<evidence type="ECO:0000256" key="3">
    <source>
        <dbReference type="ARBA" id="ARBA00022692"/>
    </source>
</evidence>
<dbReference type="InterPro" id="IPR000402">
    <property type="entry name" value="Na/K_ATPase_sub_beta"/>
</dbReference>
<evidence type="ECO:0000313" key="9">
    <source>
        <dbReference type="Proteomes" id="UP001168821"/>
    </source>
</evidence>
<evidence type="ECO:0000313" key="8">
    <source>
        <dbReference type="EMBL" id="KAJ3656969.1"/>
    </source>
</evidence>
<dbReference type="Gene3D" id="2.60.40.1660">
    <property type="entry name" value="Na, k-atpase alpha subunit"/>
    <property type="match status" value="1"/>
</dbReference>
<comment type="subcellular location">
    <subcellularLocation>
        <location evidence="1">Membrane</location>
        <topology evidence="1">Single-pass type II membrane protein</topology>
    </subcellularLocation>
</comment>
<sequence>MPGPSSHRDLSRRPMPRSSRDLTVYTLQEIDQLRKSNATIKLTRVQAIKLFFWNSNHNTVCYRNGQSWLFMLLFYPLFIALILGLFYGMMLIMITCIKTFAKTPVINKNSLTKEPSYI</sequence>
<keyword evidence="9" id="KW-1185">Reference proteome</keyword>
<evidence type="ECO:0000256" key="6">
    <source>
        <dbReference type="ARBA" id="ARBA00023136"/>
    </source>
</evidence>
<evidence type="ECO:0000256" key="2">
    <source>
        <dbReference type="ARBA" id="ARBA00005876"/>
    </source>
</evidence>
<dbReference type="Proteomes" id="UP001168821">
    <property type="component" value="Unassembled WGS sequence"/>
</dbReference>
<accession>A0AA38IPH5</accession>
<keyword evidence="4" id="KW-0735">Signal-anchor</keyword>
<reference evidence="8" key="1">
    <citation type="journal article" date="2023" name="G3 (Bethesda)">
        <title>Whole genome assemblies of Zophobas morio and Tenebrio molitor.</title>
        <authorList>
            <person name="Kaur S."/>
            <person name="Stinson S.A."/>
            <person name="diCenzo G.C."/>
        </authorList>
    </citation>
    <scope>NUCLEOTIDE SEQUENCE</scope>
    <source>
        <strain evidence="8">QUZm001</strain>
    </source>
</reference>
<dbReference type="InterPro" id="IPR038702">
    <property type="entry name" value="Na/K_ATPase_sub_beta_sf"/>
</dbReference>
<dbReference type="EMBL" id="JALNTZ010000004">
    <property type="protein sequence ID" value="KAJ3656969.1"/>
    <property type="molecule type" value="Genomic_DNA"/>
</dbReference>
<organism evidence="8 9">
    <name type="scientific">Zophobas morio</name>
    <dbReference type="NCBI Taxonomy" id="2755281"/>
    <lineage>
        <taxon>Eukaryota</taxon>
        <taxon>Metazoa</taxon>
        <taxon>Ecdysozoa</taxon>
        <taxon>Arthropoda</taxon>
        <taxon>Hexapoda</taxon>
        <taxon>Insecta</taxon>
        <taxon>Pterygota</taxon>
        <taxon>Neoptera</taxon>
        <taxon>Endopterygota</taxon>
        <taxon>Coleoptera</taxon>
        <taxon>Polyphaga</taxon>
        <taxon>Cucujiformia</taxon>
        <taxon>Tenebrionidae</taxon>
        <taxon>Zophobas</taxon>
    </lineage>
</organism>
<keyword evidence="3 7" id="KW-0812">Transmembrane</keyword>
<gene>
    <name evidence="8" type="ORF">Zmor_016006</name>
</gene>
<proteinExistence type="inferred from homology"/>
<dbReference type="GO" id="GO:0006814">
    <property type="term" value="P:sodium ion transport"/>
    <property type="evidence" value="ECO:0007669"/>
    <property type="project" value="InterPro"/>
</dbReference>
<keyword evidence="5 7" id="KW-1133">Transmembrane helix</keyword>
<keyword evidence="6 7" id="KW-0472">Membrane</keyword>
<name>A0AA38IPH5_9CUCU</name>
<comment type="caution">
    <text evidence="8">The sequence shown here is derived from an EMBL/GenBank/DDBJ whole genome shotgun (WGS) entry which is preliminary data.</text>
</comment>
<dbReference type="Pfam" id="PF00287">
    <property type="entry name" value="Na_K-ATPase"/>
    <property type="match status" value="1"/>
</dbReference>
<evidence type="ECO:0000256" key="5">
    <source>
        <dbReference type="ARBA" id="ARBA00022989"/>
    </source>
</evidence>